<dbReference type="Pfam" id="PF01414">
    <property type="entry name" value="DSL"/>
    <property type="match status" value="1"/>
</dbReference>
<comment type="subcellular location">
    <subcellularLocation>
        <location evidence="6">Membrane</location>
        <topology evidence="6">Single-pass type I membrane protein</topology>
    </subcellularLocation>
</comment>
<keyword evidence="3 6" id="KW-0677">Repeat</keyword>
<dbReference type="InterPro" id="IPR042635">
    <property type="entry name" value="MEGF10/SREC1/2-like"/>
</dbReference>
<comment type="caution">
    <text evidence="5">Lacks conserved residue(s) required for the propagation of feature annotation.</text>
</comment>
<keyword evidence="1 6" id="KW-0217">Developmental protein</keyword>
<dbReference type="KEGG" id="cvn:111107472"/>
<evidence type="ECO:0000256" key="1">
    <source>
        <dbReference type="ARBA" id="ARBA00022473"/>
    </source>
</evidence>
<dbReference type="PROSITE" id="PS51051">
    <property type="entry name" value="DSL"/>
    <property type="match status" value="1"/>
</dbReference>
<dbReference type="GO" id="GO:0016020">
    <property type="term" value="C:membrane"/>
    <property type="evidence" value="ECO:0007669"/>
    <property type="project" value="UniProtKB-SubCell"/>
</dbReference>
<keyword evidence="6" id="KW-0472">Membrane</keyword>
<keyword evidence="4 5" id="KW-1015">Disulfide bond</keyword>
<sequence>MTHGKCSSNGTVECSENYFGKNCETFCNKSMTHGKCSSNGTVECSVNYYGKDCETFCNQNLTNGKCSSNGTVECNGNYFGDNCETFCKTDMTNGKCSSNGTVKCNVNYFGFECETFCNQTMTNGMCSSNGTTECDENYYDDNCETFCNASMVYGRCLRNGSRQCDAHYVGQNCDVFCGKGMVHSECSHHGIDWCDWRNFEHKCEDIREDICKAKMTLFEIDTKSSKKNDCLSMLTEVHCEEVWIGLCNSHIIKTYGTESSNATISVSFKGLVLSTKIPDFFRNISKIFGCGWNSWNYNIISKQFNTSRKSKNDPMTVVSFQFACNDSLLTQKQFHQIFINHQSEIDERIFPLTVLRKERSKYKNIQKG</sequence>
<feature type="domain" description="DSL" evidence="7">
    <location>
        <begin position="12"/>
        <end position="53"/>
    </location>
</feature>
<dbReference type="SMART" id="SM00051">
    <property type="entry name" value="DSL"/>
    <property type="match status" value="3"/>
</dbReference>
<reference evidence="9" key="1">
    <citation type="submission" date="2025-08" db="UniProtKB">
        <authorList>
            <consortium name="RefSeq"/>
        </authorList>
    </citation>
    <scope>IDENTIFICATION</scope>
    <source>
        <tissue evidence="9">Whole sample</tissue>
    </source>
</reference>
<evidence type="ECO:0000259" key="7">
    <source>
        <dbReference type="PROSITE" id="PS51051"/>
    </source>
</evidence>
<accession>A0A8B8B4R3</accession>
<feature type="disulfide bond" evidence="5">
    <location>
        <begin position="44"/>
        <end position="53"/>
    </location>
</feature>
<gene>
    <name evidence="9" type="primary">LOC111107472</name>
</gene>
<dbReference type="Proteomes" id="UP000694844">
    <property type="component" value="Chromosome 8"/>
</dbReference>
<keyword evidence="2 6" id="KW-0245">EGF-like domain</keyword>
<evidence type="ECO:0000313" key="9">
    <source>
        <dbReference type="RefSeq" id="XP_022298397.1"/>
    </source>
</evidence>
<dbReference type="GO" id="GO:0005044">
    <property type="term" value="F:scavenger receptor activity"/>
    <property type="evidence" value="ECO:0007669"/>
    <property type="project" value="InterPro"/>
</dbReference>
<evidence type="ECO:0000313" key="8">
    <source>
        <dbReference type="Proteomes" id="UP000694844"/>
    </source>
</evidence>
<dbReference type="GO" id="GO:0007154">
    <property type="term" value="P:cell communication"/>
    <property type="evidence" value="ECO:0007669"/>
    <property type="project" value="InterPro"/>
</dbReference>
<keyword evidence="6" id="KW-1133">Transmembrane helix</keyword>
<keyword evidence="6" id="KW-0732">Signal</keyword>
<evidence type="ECO:0000256" key="2">
    <source>
        <dbReference type="ARBA" id="ARBA00022536"/>
    </source>
</evidence>
<evidence type="ECO:0000256" key="6">
    <source>
        <dbReference type="RuleBase" id="RU280815"/>
    </source>
</evidence>
<name>A0A8B8B4R3_CRAVI</name>
<dbReference type="OrthoDB" id="6101774at2759"/>
<evidence type="ECO:0000256" key="4">
    <source>
        <dbReference type="ARBA" id="ARBA00023157"/>
    </source>
</evidence>
<comment type="function">
    <text evidence="6">Putative Notch ligand involved in the mediation of Notch signaling.</text>
</comment>
<dbReference type="PANTHER" id="PTHR24043:SF8">
    <property type="entry name" value="EGF-LIKE DOMAIN-CONTAINING PROTEIN"/>
    <property type="match status" value="1"/>
</dbReference>
<feature type="disulfide bond" evidence="5">
    <location>
        <begin position="14"/>
        <end position="23"/>
    </location>
</feature>
<dbReference type="Gene3D" id="2.10.25.10">
    <property type="entry name" value="Laminin"/>
    <property type="match status" value="2"/>
</dbReference>
<evidence type="ECO:0000256" key="3">
    <source>
        <dbReference type="ARBA" id="ARBA00022737"/>
    </source>
</evidence>
<dbReference type="GeneID" id="111107472"/>
<evidence type="ECO:0000256" key="5">
    <source>
        <dbReference type="PROSITE-ProRule" id="PRU00377"/>
    </source>
</evidence>
<dbReference type="RefSeq" id="XP_022298397.1">
    <property type="nucleotide sequence ID" value="XM_022442689.1"/>
</dbReference>
<organism evidence="8 9">
    <name type="scientific">Crassostrea virginica</name>
    <name type="common">Eastern oyster</name>
    <dbReference type="NCBI Taxonomy" id="6565"/>
    <lineage>
        <taxon>Eukaryota</taxon>
        <taxon>Metazoa</taxon>
        <taxon>Spiralia</taxon>
        <taxon>Lophotrochozoa</taxon>
        <taxon>Mollusca</taxon>
        <taxon>Bivalvia</taxon>
        <taxon>Autobranchia</taxon>
        <taxon>Pteriomorphia</taxon>
        <taxon>Ostreida</taxon>
        <taxon>Ostreoidea</taxon>
        <taxon>Ostreidae</taxon>
        <taxon>Crassostrea</taxon>
    </lineage>
</organism>
<dbReference type="InterPro" id="IPR001774">
    <property type="entry name" value="DSL"/>
</dbReference>
<dbReference type="Gene3D" id="2.10.25.140">
    <property type="match status" value="1"/>
</dbReference>
<dbReference type="AlphaFoldDB" id="A0A8B8B4R3"/>
<keyword evidence="8" id="KW-1185">Reference proteome</keyword>
<keyword evidence="6" id="KW-0812">Transmembrane</keyword>
<dbReference type="PANTHER" id="PTHR24043">
    <property type="entry name" value="SCAVENGER RECEPTOR CLASS F"/>
    <property type="match status" value="1"/>
</dbReference>
<protein>
    <recommendedName>
        <fullName evidence="6">Delta-like protein</fullName>
    </recommendedName>
</protein>
<proteinExistence type="predicted"/>